<evidence type="ECO:0000256" key="1">
    <source>
        <dbReference type="ARBA" id="ARBA00004127"/>
    </source>
</evidence>
<comment type="subcellular location">
    <subcellularLocation>
        <location evidence="1">Endomembrane system</location>
        <topology evidence="1">Multi-pass membrane protein</topology>
    </subcellularLocation>
</comment>
<dbReference type="SUPFAM" id="SSF158682">
    <property type="entry name" value="TerB-like"/>
    <property type="match status" value="1"/>
</dbReference>
<dbReference type="Pfam" id="PF06803">
    <property type="entry name" value="DUF1232"/>
    <property type="match status" value="1"/>
</dbReference>
<comment type="caution">
    <text evidence="6">The sequence shown here is derived from an EMBL/GenBank/DDBJ whole genome shotgun (WGS) entry which is preliminary data.</text>
</comment>
<gene>
    <name evidence="6" type="ORF">MiSe_50660</name>
</gene>
<protein>
    <recommendedName>
        <fullName evidence="5">DUF1232 domain-containing protein</fullName>
    </recommendedName>
</protein>
<dbReference type="Gene3D" id="1.10.3680.10">
    <property type="entry name" value="TerB-like"/>
    <property type="match status" value="1"/>
</dbReference>
<dbReference type="InterPro" id="IPR010652">
    <property type="entry name" value="DUF1232"/>
</dbReference>
<dbReference type="GO" id="GO:0012505">
    <property type="term" value="C:endomembrane system"/>
    <property type="evidence" value="ECO:0007669"/>
    <property type="project" value="UniProtKB-SubCell"/>
</dbReference>
<evidence type="ECO:0000259" key="5">
    <source>
        <dbReference type="Pfam" id="PF06803"/>
    </source>
</evidence>
<dbReference type="AlphaFoldDB" id="A0AAV3XL61"/>
<dbReference type="InterPro" id="IPR029024">
    <property type="entry name" value="TerB-like"/>
</dbReference>
<organism evidence="6 7">
    <name type="scientific">Microseira wollei NIES-4236</name>
    <dbReference type="NCBI Taxonomy" id="2530354"/>
    <lineage>
        <taxon>Bacteria</taxon>
        <taxon>Bacillati</taxon>
        <taxon>Cyanobacteriota</taxon>
        <taxon>Cyanophyceae</taxon>
        <taxon>Oscillatoriophycideae</taxon>
        <taxon>Aerosakkonematales</taxon>
        <taxon>Aerosakkonemataceae</taxon>
        <taxon>Microseira</taxon>
    </lineage>
</organism>
<evidence type="ECO:0000256" key="4">
    <source>
        <dbReference type="ARBA" id="ARBA00023136"/>
    </source>
</evidence>
<proteinExistence type="predicted"/>
<evidence type="ECO:0000313" key="7">
    <source>
        <dbReference type="Proteomes" id="UP001050975"/>
    </source>
</evidence>
<dbReference type="Proteomes" id="UP001050975">
    <property type="component" value="Unassembled WGS sequence"/>
</dbReference>
<accession>A0AAV3XL61</accession>
<evidence type="ECO:0000313" key="6">
    <source>
        <dbReference type="EMBL" id="GET40257.1"/>
    </source>
</evidence>
<name>A0AAV3XL61_9CYAN</name>
<evidence type="ECO:0000256" key="2">
    <source>
        <dbReference type="ARBA" id="ARBA00022692"/>
    </source>
</evidence>
<reference evidence="6" key="1">
    <citation type="submission" date="2019-10" db="EMBL/GenBank/DDBJ databases">
        <title>Draft genome sequece of Microseira wollei NIES-4236.</title>
        <authorList>
            <person name="Yamaguchi H."/>
            <person name="Suzuki S."/>
            <person name="Kawachi M."/>
        </authorList>
    </citation>
    <scope>NUCLEOTIDE SEQUENCE</scope>
    <source>
        <strain evidence="6">NIES-4236</strain>
    </source>
</reference>
<keyword evidence="4" id="KW-0472">Membrane</keyword>
<keyword evidence="2" id="KW-0812">Transmembrane</keyword>
<keyword evidence="7" id="KW-1185">Reference proteome</keyword>
<feature type="domain" description="DUF1232" evidence="5">
    <location>
        <begin position="219"/>
        <end position="254"/>
    </location>
</feature>
<dbReference type="RefSeq" id="WP_226586099.1">
    <property type="nucleotide sequence ID" value="NZ_BLAY01000086.1"/>
</dbReference>
<dbReference type="EMBL" id="BLAY01000086">
    <property type="protein sequence ID" value="GET40257.1"/>
    <property type="molecule type" value="Genomic_DNA"/>
</dbReference>
<sequence>MFKPNIFAKLPETESLAFYGALFAIAAADGAVDIEELNLIFKNIDFAQLSDSVKNQIQTYVTTPPALDECLKNLSESEDILRLGVMFFLINIAWVGNAIKPEEKQALELAKKELRISDAQVKAIEEFIQTIRELRQGEDKKPGFKYVKAAVDKLKAAGIPLNLIDPKGTTTNLDEPLTYSEESFWEKLKNFALVAGKEVVEKALLLYYALQNPKVPVWARTVILGALAYFVFPVDAVPDIFPVVGYTDDLGVLLAAIGTVAMYINDEVKQQAKQKIRDWFGEE</sequence>
<evidence type="ECO:0000256" key="3">
    <source>
        <dbReference type="ARBA" id="ARBA00022989"/>
    </source>
</evidence>
<keyword evidence="3" id="KW-1133">Transmembrane helix</keyword>